<proteinExistence type="predicted"/>
<dbReference type="Proteomes" id="UP000001304">
    <property type="component" value="Chromosome"/>
</dbReference>
<protein>
    <submittedName>
        <fullName evidence="1">Uncharacterized protein</fullName>
    </submittedName>
</protein>
<dbReference type="HOGENOM" id="CLU_160446_0_0_2"/>
<organism evidence="1 2">
    <name type="scientific">Ignisphaera aggregans (strain DSM 17230 / JCM 13409 / AQ1.S1)</name>
    <dbReference type="NCBI Taxonomy" id="583356"/>
    <lineage>
        <taxon>Archaea</taxon>
        <taxon>Thermoproteota</taxon>
        <taxon>Thermoprotei</taxon>
        <taxon>Desulfurococcales</taxon>
        <taxon>Desulfurococcaceae</taxon>
        <taxon>Ignisphaera</taxon>
    </lineage>
</organism>
<dbReference type="AlphaFoldDB" id="E0SSJ2"/>
<evidence type="ECO:0000313" key="1">
    <source>
        <dbReference type="EMBL" id="ADM27464.1"/>
    </source>
</evidence>
<keyword evidence="2" id="KW-1185">Reference proteome</keyword>
<accession>E0SSJ2</accession>
<dbReference type="KEGG" id="iag:Igag_0631"/>
<dbReference type="EMBL" id="CP002098">
    <property type="protein sequence ID" value="ADM27464.1"/>
    <property type="molecule type" value="Genomic_DNA"/>
</dbReference>
<gene>
    <name evidence="1" type="ordered locus">Igag_0631</name>
</gene>
<evidence type="ECO:0000313" key="2">
    <source>
        <dbReference type="Proteomes" id="UP000001304"/>
    </source>
</evidence>
<name>E0SSJ2_IGNAA</name>
<sequence length="106" mass="12340">MDGLKIYRNEDVRRIVAFIPPGHRHIRILIEFSDQRIVLQEATIAAIVRAYIDIATHPSRKAVEMVSRKMDVNERKPSYAEHQLVESNRSEDDILREVAEILGYQQ</sequence>
<dbReference type="BioCyc" id="IAGG583356:GHAH-630-MONOMER"/>
<reference evidence="1 2" key="1">
    <citation type="journal article" date="2010" name="Stand. Genomic Sci.">
        <title>Complete genome sequence of Ignisphaera aggregans type strain (AQ1.S1).</title>
        <authorList>
            <person name="Goker M."/>
            <person name="Held B."/>
            <person name="Lapidus A."/>
            <person name="Nolan M."/>
            <person name="Spring S."/>
            <person name="Yasawong M."/>
            <person name="Lucas S."/>
            <person name="Glavina Del Rio T."/>
            <person name="Tice H."/>
            <person name="Cheng J.F."/>
            <person name="Goodwin L."/>
            <person name="Tapia R."/>
            <person name="Pitluck S."/>
            <person name="Liolios K."/>
            <person name="Ivanova N."/>
            <person name="Mavromatis K."/>
            <person name="Mikhailova N."/>
            <person name="Pati A."/>
            <person name="Chen A."/>
            <person name="Palaniappan K."/>
            <person name="Brambilla E."/>
            <person name="Land M."/>
            <person name="Hauser L."/>
            <person name="Chang Y.J."/>
            <person name="Jeffries C.D."/>
            <person name="Brettin T."/>
            <person name="Detter J.C."/>
            <person name="Han C."/>
            <person name="Rohde M."/>
            <person name="Sikorski J."/>
            <person name="Woyke T."/>
            <person name="Bristow J."/>
            <person name="Eisen J.A."/>
            <person name="Markowitz V."/>
            <person name="Hugenholtz P."/>
            <person name="Kyrpides N.C."/>
            <person name="Klenk H.P."/>
        </authorList>
    </citation>
    <scope>NUCLEOTIDE SEQUENCE [LARGE SCALE GENOMIC DNA]</scope>
    <source>
        <strain evidence="2">DSM 17230 / JCM 13409 / AQ1.S1</strain>
    </source>
</reference>